<reference evidence="3" key="1">
    <citation type="journal article" date="2020" name="Fungal Divers.">
        <title>Resolving the Mortierellaceae phylogeny through synthesis of multi-gene phylogenetics and phylogenomics.</title>
        <authorList>
            <person name="Vandepol N."/>
            <person name="Liber J."/>
            <person name="Desiro A."/>
            <person name="Na H."/>
            <person name="Kennedy M."/>
            <person name="Barry K."/>
            <person name="Grigoriev I.V."/>
            <person name="Miller A.N."/>
            <person name="O'Donnell K."/>
            <person name="Stajich J.E."/>
            <person name="Bonito G."/>
        </authorList>
    </citation>
    <scope>NUCLEOTIDE SEQUENCE</scope>
    <source>
        <strain evidence="3">KOD948</strain>
    </source>
</reference>
<sequence>MSSQLSRDDFGASFSTPLIENSNPLPGSTKDEIAPAYNLRQLASSSHIPSLSSAPSASSSPSPSFSSSSMTSPTDGSGTERDNGGIENTPIQVNSTIQTVLISLGTCVGILFLLGIIALKFISHKNKRAEKKKTEASNDGNSKQGGGTGGLSEKTPVTSSTTPKIQDEKSSMVSIVIDEKNIAANTTINATGTSSSAGVGVGTGGTTRAQEILASLRRSRSNSNSVHASQPGSTQSPKSSIVGGVGTAVGGGGPSGTGSFQMNISGPHGPGTADPRNSFIEAGHPPNGRRPSLTPTPTPAPSAPLRAAFPGFGQQHHSNLQIGIYSQEDTAAYNALDLSSPMFTISPSTAGTDNSDRNPFASPPPSAGSKSNTPLDPFRTPSSSQFSLSLAMPGTAARGVGYNPGSTYNPDLGEDNDSYSFPPPNGPSSSASMKNGDMTVPTHTDAAGSGTSAYNGSSMNTPLALSYARSPYPLPLRAHSTISTPTFNTAASPVRTLDNLSEPKLVLRQLQSASPAYHRHTLMHMTPSPTSSAGAVTTSSGGPIPNDIHGSPPGATTRATVERQASVSPGVCDRRSLAGSVVVPSSNSSSSGGGSSSSSSSSSGGGDRRSIGAGSINEGNAWYRKRASVVIPEGGTAHVRLWRDDGEAVAENGGPMGVRNRSSRSGSQSSSQSQGSNHSGSVGIRSPLRLNQVQYQTPEELDEGEGTCQVQKQSPTTSSTHLSTFEAHSQVKMSEKDALTIDTASCGSDEPSPRSVRNGAAVFEGLGLQASKGSISRTPSLSRAHSSDSCMITIMDAPVVIEPEPNPDRHVTKPNNSVVTIMATEEQEQVDQVVVRLRTPRRGSHSGSCSDSSQRRSYLDDYREQQQQLKA</sequence>
<dbReference type="Proteomes" id="UP000726737">
    <property type="component" value="Unassembled WGS sequence"/>
</dbReference>
<evidence type="ECO:0000256" key="1">
    <source>
        <dbReference type="SAM" id="MobiDB-lite"/>
    </source>
</evidence>
<dbReference type="EMBL" id="JAAAJA010000777">
    <property type="protein sequence ID" value="KAG0249721.1"/>
    <property type="molecule type" value="Genomic_DNA"/>
</dbReference>
<feature type="region of interest" description="Disordered" evidence="1">
    <location>
        <begin position="128"/>
        <end position="167"/>
    </location>
</feature>
<evidence type="ECO:0000313" key="3">
    <source>
        <dbReference type="EMBL" id="KAG0249721.1"/>
    </source>
</evidence>
<keyword evidence="2" id="KW-1133">Transmembrane helix</keyword>
<keyword evidence="4" id="KW-1185">Reference proteome</keyword>
<dbReference type="OrthoDB" id="2409837at2759"/>
<feature type="compositionally biased region" description="Low complexity" evidence="1">
    <location>
        <begin position="43"/>
        <end position="73"/>
    </location>
</feature>
<proteinExistence type="predicted"/>
<feature type="region of interest" description="Disordered" evidence="1">
    <location>
        <begin position="1"/>
        <end position="89"/>
    </location>
</feature>
<feature type="compositionally biased region" description="Low complexity" evidence="1">
    <location>
        <begin position="526"/>
        <end position="543"/>
    </location>
</feature>
<feature type="compositionally biased region" description="Low complexity" evidence="1">
    <location>
        <begin position="659"/>
        <end position="681"/>
    </location>
</feature>
<feature type="compositionally biased region" description="Gly residues" evidence="1">
    <location>
        <begin position="243"/>
        <end position="256"/>
    </location>
</feature>
<feature type="compositionally biased region" description="Polar residues" evidence="1">
    <location>
        <begin position="368"/>
        <end position="386"/>
    </location>
</feature>
<comment type="caution">
    <text evidence="3">The sequence shown here is derived from an EMBL/GenBank/DDBJ whole genome shotgun (WGS) entry which is preliminary data.</text>
</comment>
<feature type="region of interest" description="Disordered" evidence="1">
    <location>
        <begin position="837"/>
        <end position="871"/>
    </location>
</feature>
<evidence type="ECO:0000256" key="2">
    <source>
        <dbReference type="SAM" id="Phobius"/>
    </source>
</evidence>
<feature type="compositionally biased region" description="Polar residues" evidence="1">
    <location>
        <begin position="557"/>
        <end position="567"/>
    </location>
</feature>
<organism evidence="3 4">
    <name type="scientific">Mortierella polycephala</name>
    <dbReference type="NCBI Taxonomy" id="41804"/>
    <lineage>
        <taxon>Eukaryota</taxon>
        <taxon>Fungi</taxon>
        <taxon>Fungi incertae sedis</taxon>
        <taxon>Mucoromycota</taxon>
        <taxon>Mortierellomycotina</taxon>
        <taxon>Mortierellomycetes</taxon>
        <taxon>Mortierellales</taxon>
        <taxon>Mortierellaceae</taxon>
        <taxon>Mortierella</taxon>
    </lineage>
</organism>
<feature type="compositionally biased region" description="Polar residues" evidence="1">
    <location>
        <begin position="13"/>
        <end position="26"/>
    </location>
</feature>
<feature type="compositionally biased region" description="Basic and acidic residues" evidence="1">
    <location>
        <begin position="1"/>
        <end position="10"/>
    </location>
</feature>
<feature type="region of interest" description="Disordered" evidence="1">
    <location>
        <begin position="525"/>
        <end position="615"/>
    </location>
</feature>
<name>A0A9P6PQ34_9FUNG</name>
<dbReference type="AlphaFoldDB" id="A0A9P6PQ34"/>
<keyword evidence="2" id="KW-0812">Transmembrane</keyword>
<keyword evidence="2" id="KW-0472">Membrane</keyword>
<evidence type="ECO:0000313" key="4">
    <source>
        <dbReference type="Proteomes" id="UP000726737"/>
    </source>
</evidence>
<feature type="compositionally biased region" description="Low complexity" evidence="1">
    <location>
        <begin position="579"/>
        <end position="602"/>
    </location>
</feature>
<feature type="compositionally biased region" description="Basic and acidic residues" evidence="1">
    <location>
        <begin position="853"/>
        <end position="864"/>
    </location>
</feature>
<feature type="compositionally biased region" description="Polar residues" evidence="1">
    <location>
        <begin position="155"/>
        <end position="164"/>
    </location>
</feature>
<feature type="region of interest" description="Disordered" evidence="1">
    <location>
        <begin position="648"/>
        <end position="720"/>
    </location>
</feature>
<feature type="region of interest" description="Disordered" evidence="1">
    <location>
        <begin position="217"/>
        <end position="313"/>
    </location>
</feature>
<accession>A0A9P6PQ34</accession>
<feature type="region of interest" description="Disordered" evidence="1">
    <location>
        <begin position="346"/>
        <end position="386"/>
    </location>
</feature>
<feature type="compositionally biased region" description="Polar residues" evidence="1">
    <location>
        <begin position="708"/>
        <end position="720"/>
    </location>
</feature>
<feature type="transmembrane region" description="Helical" evidence="2">
    <location>
        <begin position="100"/>
        <end position="122"/>
    </location>
</feature>
<feature type="region of interest" description="Disordered" evidence="1">
    <location>
        <begin position="401"/>
        <end position="454"/>
    </location>
</feature>
<protein>
    <submittedName>
        <fullName evidence="3">Uncharacterized protein</fullName>
    </submittedName>
</protein>
<gene>
    <name evidence="3" type="ORF">BG011_008998</name>
</gene>
<feature type="compositionally biased region" description="Polar residues" evidence="1">
    <location>
        <begin position="226"/>
        <end position="238"/>
    </location>
</feature>